<dbReference type="GO" id="GO:2001070">
    <property type="term" value="F:starch binding"/>
    <property type="evidence" value="ECO:0007669"/>
    <property type="project" value="InterPro"/>
</dbReference>
<evidence type="ECO:0008006" key="10">
    <source>
        <dbReference type="Google" id="ProtNLM"/>
    </source>
</evidence>
<organism evidence="8 9">
    <name type="scientific">Denticeps clupeoides</name>
    <name type="common">denticle herring</name>
    <dbReference type="NCBI Taxonomy" id="299321"/>
    <lineage>
        <taxon>Eukaryota</taxon>
        <taxon>Metazoa</taxon>
        <taxon>Chordata</taxon>
        <taxon>Craniata</taxon>
        <taxon>Vertebrata</taxon>
        <taxon>Euteleostomi</taxon>
        <taxon>Actinopterygii</taxon>
        <taxon>Neopterygii</taxon>
        <taxon>Teleostei</taxon>
        <taxon>Clupei</taxon>
        <taxon>Clupeiformes</taxon>
        <taxon>Denticipitoidei</taxon>
        <taxon>Denticipitidae</taxon>
        <taxon>Denticeps</taxon>
    </lineage>
</organism>
<feature type="compositionally biased region" description="Basic residues" evidence="4">
    <location>
        <begin position="18"/>
        <end position="29"/>
    </location>
</feature>
<evidence type="ECO:0000259" key="6">
    <source>
        <dbReference type="PROSITE" id="PS50056"/>
    </source>
</evidence>
<dbReference type="SMART" id="SM00195">
    <property type="entry name" value="DSPc"/>
    <property type="match status" value="1"/>
</dbReference>
<dbReference type="GO" id="GO:0004725">
    <property type="term" value="F:protein tyrosine phosphatase activity"/>
    <property type="evidence" value="ECO:0007669"/>
    <property type="project" value="InterPro"/>
</dbReference>
<dbReference type="PANTHER" id="PTHR46864">
    <property type="entry name" value="LAFORIN"/>
    <property type="match status" value="1"/>
</dbReference>
<evidence type="ECO:0000256" key="2">
    <source>
        <dbReference type="ARBA" id="ARBA00022912"/>
    </source>
</evidence>
<dbReference type="PROSITE" id="PS51166">
    <property type="entry name" value="CBM20"/>
    <property type="match status" value="1"/>
</dbReference>
<dbReference type="GeneTree" id="ENSGT00390000010101"/>
<dbReference type="InterPro" id="IPR045204">
    <property type="entry name" value="DSP_laforin-like"/>
</dbReference>
<dbReference type="Ensembl" id="ENSDCDT00010065980.1">
    <property type="protein sequence ID" value="ENSDCDP00010055380.1"/>
    <property type="gene ID" value="ENSDCDG00010031784.1"/>
</dbReference>
<keyword evidence="3" id="KW-0119">Carbohydrate metabolism</keyword>
<evidence type="ECO:0000259" key="7">
    <source>
        <dbReference type="PROSITE" id="PS51166"/>
    </source>
</evidence>
<dbReference type="CDD" id="cd14526">
    <property type="entry name" value="DSP_laforin-like"/>
    <property type="match status" value="1"/>
</dbReference>
<dbReference type="InterPro" id="IPR013784">
    <property type="entry name" value="Carb-bd-like_fold"/>
</dbReference>
<evidence type="ECO:0000259" key="5">
    <source>
        <dbReference type="PROSITE" id="PS50054"/>
    </source>
</evidence>
<reference evidence="8" key="3">
    <citation type="submission" date="2025-09" db="UniProtKB">
        <authorList>
            <consortium name="Ensembl"/>
        </authorList>
    </citation>
    <scope>IDENTIFICATION</scope>
</reference>
<dbReference type="AlphaFoldDB" id="A0AAY4ECM0"/>
<dbReference type="InterPro" id="IPR002044">
    <property type="entry name" value="CBM20"/>
</dbReference>
<keyword evidence="1" id="KW-0378">Hydrolase</keyword>
<evidence type="ECO:0000256" key="4">
    <source>
        <dbReference type="SAM" id="MobiDB-lite"/>
    </source>
</evidence>
<protein>
    <recommendedName>
        <fullName evidence="10">Protein-tyrosine-phosphatase</fullName>
    </recommendedName>
</protein>
<feature type="region of interest" description="Disordered" evidence="4">
    <location>
        <begin position="1"/>
        <end position="32"/>
    </location>
</feature>
<evidence type="ECO:0000313" key="8">
    <source>
        <dbReference type="Ensembl" id="ENSDCDP00010055380.1"/>
    </source>
</evidence>
<keyword evidence="2" id="KW-0904">Protein phosphatase</keyword>
<evidence type="ECO:0000256" key="3">
    <source>
        <dbReference type="ARBA" id="ARBA00023277"/>
    </source>
</evidence>
<dbReference type="InterPro" id="IPR000387">
    <property type="entry name" value="Tyr_Pase_dom"/>
</dbReference>
<dbReference type="SUPFAM" id="SSF49452">
    <property type="entry name" value="Starch-binding domain-like"/>
    <property type="match status" value="1"/>
</dbReference>
<dbReference type="GO" id="GO:0044042">
    <property type="term" value="P:glucan metabolic process"/>
    <property type="evidence" value="ECO:0007669"/>
    <property type="project" value="UniProtKB-ARBA"/>
</dbReference>
<dbReference type="GO" id="GO:0005634">
    <property type="term" value="C:nucleus"/>
    <property type="evidence" value="ECO:0007669"/>
    <property type="project" value="TreeGrafter"/>
</dbReference>
<dbReference type="InterPro" id="IPR016130">
    <property type="entry name" value="Tyr_Pase_AS"/>
</dbReference>
<sequence length="375" mass="42148">MLGWSWTGRGVSAWSGPSKRRNVPTHARRPPLFSPSSRALSRVISRDRPSATSPRLAAMLLRFGVVVTAERAGVEVLVSGSPDELGRWDPARALPLSVARGAPQSPREPRLWVGNARLAPPRPGRFWFKFIQRVGGETVWEGNGPHHDRCFSYDEQNVVDGVYCNPIGHWIEGSGHTDEMKHTTDFYFSIAGAQAMHFSQVLPRVWLGSCPRQREHVTLKLKYELGVTAVMNFQTEWDVVNNSYGCRLDSSEVMTPETMMHLYKENNIAYVWIPTPDMSTEGRVRMLPQAVLALWGLLENGHIVYVHCNAGVGRSTAAVCGLLRYVLGWSMRKVQYHLVSRRAAVYIDEEALLRAHDDFLLKYGCLRSSICMSES</sequence>
<feature type="domain" description="Tyrosine-protein phosphatase" evidence="5">
    <location>
        <begin position="197"/>
        <end position="365"/>
    </location>
</feature>
<feature type="domain" description="CBM20" evidence="7">
    <location>
        <begin position="53"/>
        <end position="165"/>
    </location>
</feature>
<name>A0AAY4ECM0_9TELE</name>
<dbReference type="GO" id="GO:0019203">
    <property type="term" value="F:carbohydrate phosphatase activity"/>
    <property type="evidence" value="ECO:0007669"/>
    <property type="project" value="InterPro"/>
</dbReference>
<dbReference type="Pfam" id="PF00782">
    <property type="entry name" value="DSPc"/>
    <property type="match status" value="1"/>
</dbReference>
<dbReference type="PROSITE" id="PS00383">
    <property type="entry name" value="TYR_PHOSPHATASE_1"/>
    <property type="match status" value="1"/>
</dbReference>
<reference evidence="8 9" key="1">
    <citation type="submission" date="2020-06" db="EMBL/GenBank/DDBJ databases">
        <authorList>
            <consortium name="Wellcome Sanger Institute Data Sharing"/>
        </authorList>
    </citation>
    <scope>NUCLEOTIDE SEQUENCE [LARGE SCALE GENOMIC DNA]</scope>
</reference>
<reference evidence="8" key="2">
    <citation type="submission" date="2025-08" db="UniProtKB">
        <authorList>
            <consortium name="Ensembl"/>
        </authorList>
    </citation>
    <scope>IDENTIFICATION</scope>
</reference>
<dbReference type="InterPro" id="IPR042942">
    <property type="entry name" value="Laforin"/>
</dbReference>
<evidence type="ECO:0000313" key="9">
    <source>
        <dbReference type="Proteomes" id="UP000694580"/>
    </source>
</evidence>
<accession>A0AAY4ECM0</accession>
<dbReference type="Proteomes" id="UP000694580">
    <property type="component" value="Chromosome 14"/>
</dbReference>
<dbReference type="FunFam" id="3.90.190.10:FF:000054">
    <property type="entry name" value="laforin isoform X1"/>
    <property type="match status" value="1"/>
</dbReference>
<dbReference type="SMART" id="SM01065">
    <property type="entry name" value="CBM_2"/>
    <property type="match status" value="1"/>
</dbReference>
<evidence type="ECO:0000256" key="1">
    <source>
        <dbReference type="ARBA" id="ARBA00022801"/>
    </source>
</evidence>
<dbReference type="InterPro" id="IPR000340">
    <property type="entry name" value="Dual-sp_phosphatase_cat-dom"/>
</dbReference>
<dbReference type="Pfam" id="PF00686">
    <property type="entry name" value="CBM_20"/>
    <property type="match status" value="1"/>
</dbReference>
<dbReference type="GO" id="GO:0005737">
    <property type="term" value="C:cytoplasm"/>
    <property type="evidence" value="ECO:0007669"/>
    <property type="project" value="TreeGrafter"/>
</dbReference>
<dbReference type="PROSITE" id="PS50054">
    <property type="entry name" value="TYR_PHOSPHATASE_DUAL"/>
    <property type="match status" value="1"/>
</dbReference>
<keyword evidence="9" id="KW-1185">Reference proteome</keyword>
<dbReference type="InterPro" id="IPR013783">
    <property type="entry name" value="Ig-like_fold"/>
</dbReference>
<dbReference type="InterPro" id="IPR020422">
    <property type="entry name" value="TYR_PHOSPHATASE_DUAL_dom"/>
</dbReference>
<gene>
    <name evidence="8" type="primary">EPM2A</name>
</gene>
<dbReference type="Gene3D" id="3.90.190.10">
    <property type="entry name" value="Protein tyrosine phosphatase superfamily"/>
    <property type="match status" value="1"/>
</dbReference>
<dbReference type="PANTHER" id="PTHR46864:SF1">
    <property type="entry name" value="LAFORIN"/>
    <property type="match status" value="1"/>
</dbReference>
<feature type="domain" description="Tyrosine specific protein phosphatases" evidence="6">
    <location>
        <begin position="299"/>
        <end position="353"/>
    </location>
</feature>
<dbReference type="PROSITE" id="PS50056">
    <property type="entry name" value="TYR_PHOSPHATASE_2"/>
    <property type="match status" value="1"/>
</dbReference>
<proteinExistence type="predicted"/>
<dbReference type="Gene3D" id="2.60.40.10">
    <property type="entry name" value="Immunoglobulins"/>
    <property type="match status" value="1"/>
</dbReference>
<dbReference type="InterPro" id="IPR029021">
    <property type="entry name" value="Prot-tyrosine_phosphatase-like"/>
</dbReference>
<dbReference type="SUPFAM" id="SSF52799">
    <property type="entry name" value="(Phosphotyrosine protein) phosphatases II"/>
    <property type="match status" value="1"/>
</dbReference>